<organism evidence="2 3">
    <name type="scientific">Daphnia sinensis</name>
    <dbReference type="NCBI Taxonomy" id="1820382"/>
    <lineage>
        <taxon>Eukaryota</taxon>
        <taxon>Metazoa</taxon>
        <taxon>Ecdysozoa</taxon>
        <taxon>Arthropoda</taxon>
        <taxon>Crustacea</taxon>
        <taxon>Branchiopoda</taxon>
        <taxon>Diplostraca</taxon>
        <taxon>Cladocera</taxon>
        <taxon>Anomopoda</taxon>
        <taxon>Daphniidae</taxon>
        <taxon>Daphnia</taxon>
        <taxon>Daphnia similis group</taxon>
    </lineage>
</organism>
<protein>
    <submittedName>
        <fullName evidence="2">Uncharacterized protein</fullName>
    </submittedName>
</protein>
<comment type="caution">
    <text evidence="2">The sequence shown here is derived from an EMBL/GenBank/DDBJ whole genome shotgun (WGS) entry which is preliminary data.</text>
</comment>
<keyword evidence="1" id="KW-0812">Transmembrane</keyword>
<accession>A0AAD5Q1J1</accession>
<proteinExistence type="predicted"/>
<keyword evidence="1" id="KW-0472">Membrane</keyword>
<evidence type="ECO:0000313" key="2">
    <source>
        <dbReference type="EMBL" id="KAI9563340.1"/>
    </source>
</evidence>
<dbReference type="GO" id="GO:0006123">
    <property type="term" value="P:mitochondrial electron transport, cytochrome c to oxygen"/>
    <property type="evidence" value="ECO:0007669"/>
    <property type="project" value="InterPro"/>
</dbReference>
<reference evidence="2 3" key="1">
    <citation type="submission" date="2022-05" db="EMBL/GenBank/DDBJ databases">
        <title>A multi-omics perspective on studying reproductive biology in Daphnia sinensis.</title>
        <authorList>
            <person name="Jia J."/>
        </authorList>
    </citation>
    <scope>NUCLEOTIDE SEQUENCE [LARGE SCALE GENOMIC DNA]</scope>
    <source>
        <strain evidence="2 3">WSL</strain>
    </source>
</reference>
<dbReference type="Proteomes" id="UP000820818">
    <property type="component" value="Linkage Group LG2"/>
</dbReference>
<dbReference type="GO" id="GO:0005739">
    <property type="term" value="C:mitochondrion"/>
    <property type="evidence" value="ECO:0007669"/>
    <property type="project" value="GOC"/>
</dbReference>
<name>A0AAD5Q1J1_9CRUS</name>
<evidence type="ECO:0000313" key="3">
    <source>
        <dbReference type="Proteomes" id="UP000820818"/>
    </source>
</evidence>
<keyword evidence="1" id="KW-1133">Transmembrane helix</keyword>
<feature type="transmembrane region" description="Helical" evidence="1">
    <location>
        <begin position="42"/>
        <end position="63"/>
    </location>
</feature>
<gene>
    <name evidence="2" type="ORF">GHT06_010801</name>
</gene>
<keyword evidence="3" id="KW-1185">Reference proteome</keyword>
<dbReference type="EMBL" id="WJBH02000002">
    <property type="protein sequence ID" value="KAI9563340.1"/>
    <property type="molecule type" value="Genomic_DNA"/>
</dbReference>
<sequence length="71" mass="7375">MLVARKVVSLTKSLAGTNGFQLRTSAISGPARVKVSAAEKAFLGFLIAGGVSIFPAWVLAHIADYRGAADE</sequence>
<dbReference type="AlphaFoldDB" id="A0AAD5Q1J1"/>
<dbReference type="InterPro" id="IPR003205">
    <property type="entry name" value="Cyt_c_oxidase_su8"/>
</dbReference>
<evidence type="ECO:0000256" key="1">
    <source>
        <dbReference type="SAM" id="Phobius"/>
    </source>
</evidence>
<dbReference type="Pfam" id="PF02285">
    <property type="entry name" value="COX8"/>
    <property type="match status" value="1"/>
</dbReference>